<feature type="domain" description="Activator of Hsp90 ATPase homologue 1/2-like C-terminal" evidence="2">
    <location>
        <begin position="12"/>
        <end position="128"/>
    </location>
</feature>
<dbReference type="AlphaFoldDB" id="A0A2M8WJS0"/>
<dbReference type="OrthoDB" id="3365660at2"/>
<dbReference type="CDD" id="cd07814">
    <property type="entry name" value="SRPBCC_CalC_Aha1-like"/>
    <property type="match status" value="1"/>
</dbReference>
<dbReference type="RefSeq" id="WP_100350581.1">
    <property type="nucleotide sequence ID" value="NZ_PGTZ01000009.1"/>
</dbReference>
<dbReference type="Pfam" id="PF08327">
    <property type="entry name" value="AHSA1"/>
    <property type="match status" value="1"/>
</dbReference>
<comment type="similarity">
    <text evidence="1">Belongs to the AHA1 family.</text>
</comment>
<dbReference type="SUPFAM" id="SSF55961">
    <property type="entry name" value="Bet v1-like"/>
    <property type="match status" value="1"/>
</dbReference>
<sequence length="145" mass="16306">MVDILHRVGVTAAPEKVYAALTTVEGLAGWWTTDTSGDEDGVLAFRFGEVGGFDMRVLEKVPDERVRWEVTDGPDEWIGTTVTFELTQHDGWTIVLFEHAGWQEPVEFMHHCSTKWATFLLSLKQYVETGTGAPAPDDVRISDWH</sequence>
<organism evidence="3 4">
    <name type="scientific">Luteimicrobium subarcticum</name>
    <dbReference type="NCBI Taxonomy" id="620910"/>
    <lineage>
        <taxon>Bacteria</taxon>
        <taxon>Bacillati</taxon>
        <taxon>Actinomycetota</taxon>
        <taxon>Actinomycetes</taxon>
        <taxon>Micrococcales</taxon>
        <taxon>Luteimicrobium</taxon>
    </lineage>
</organism>
<evidence type="ECO:0000313" key="3">
    <source>
        <dbReference type="EMBL" id="PJI91169.1"/>
    </source>
</evidence>
<evidence type="ECO:0000256" key="1">
    <source>
        <dbReference type="ARBA" id="ARBA00006817"/>
    </source>
</evidence>
<reference evidence="3 4" key="1">
    <citation type="submission" date="2017-11" db="EMBL/GenBank/DDBJ databases">
        <title>Genomic Encyclopedia of Archaeal and Bacterial Type Strains, Phase II (KMG-II): From Individual Species to Whole Genera.</title>
        <authorList>
            <person name="Goeker M."/>
        </authorList>
    </citation>
    <scope>NUCLEOTIDE SEQUENCE [LARGE SCALE GENOMIC DNA]</scope>
    <source>
        <strain evidence="3 4">DSM 22413</strain>
    </source>
</reference>
<dbReference type="InterPro" id="IPR023393">
    <property type="entry name" value="START-like_dom_sf"/>
</dbReference>
<keyword evidence="4" id="KW-1185">Reference proteome</keyword>
<dbReference type="EMBL" id="PGTZ01000009">
    <property type="protein sequence ID" value="PJI91169.1"/>
    <property type="molecule type" value="Genomic_DNA"/>
</dbReference>
<comment type="caution">
    <text evidence="3">The sequence shown here is derived from an EMBL/GenBank/DDBJ whole genome shotgun (WGS) entry which is preliminary data.</text>
</comment>
<proteinExistence type="inferred from homology"/>
<dbReference type="Proteomes" id="UP000231586">
    <property type="component" value="Unassembled WGS sequence"/>
</dbReference>
<dbReference type="InterPro" id="IPR013538">
    <property type="entry name" value="ASHA1/2-like_C"/>
</dbReference>
<dbReference type="Gene3D" id="3.30.530.20">
    <property type="match status" value="1"/>
</dbReference>
<name>A0A2M8WJS0_9MICO</name>
<accession>A0A2M8WJS0</accession>
<gene>
    <name evidence="3" type="ORF">CLV34_2437</name>
</gene>
<evidence type="ECO:0000259" key="2">
    <source>
        <dbReference type="Pfam" id="PF08327"/>
    </source>
</evidence>
<protein>
    <submittedName>
        <fullName evidence="3">Uncharacterized protein YndB with AHSA1/START domain</fullName>
    </submittedName>
</protein>
<evidence type="ECO:0000313" key="4">
    <source>
        <dbReference type="Proteomes" id="UP000231586"/>
    </source>
</evidence>